<protein>
    <recommendedName>
        <fullName evidence="6">Lipoprotein</fullName>
    </recommendedName>
</protein>
<evidence type="ECO:0000313" key="9">
    <source>
        <dbReference type="Proteomes" id="UP001438112"/>
    </source>
</evidence>
<keyword evidence="7" id="KW-0812">Transmembrane</keyword>
<evidence type="ECO:0000256" key="2">
    <source>
        <dbReference type="ARBA" id="ARBA00022729"/>
    </source>
</evidence>
<dbReference type="Pfam" id="PF03180">
    <property type="entry name" value="Lipoprotein_9"/>
    <property type="match status" value="1"/>
</dbReference>
<dbReference type="EMBL" id="BAABVV010000033">
    <property type="protein sequence ID" value="GAA6114392.1"/>
    <property type="molecule type" value="Genomic_DNA"/>
</dbReference>
<evidence type="ECO:0000256" key="7">
    <source>
        <dbReference type="SAM" id="Phobius"/>
    </source>
</evidence>
<dbReference type="SUPFAM" id="SSF53850">
    <property type="entry name" value="Periplasmic binding protein-like II"/>
    <property type="match status" value="1"/>
</dbReference>
<sequence length="289" mass="31700">MSKPVNSKNKKVRILSLAVVAVLVIIVGFFIASGNSKKENTADKKVVTVGLLGSTDVPIWKEVNKELASKHIYVDLKVFSDGEALNQSTNSGQIDINSFQHYAFLNQEIAQKKYKLKAIGNTYIQPLNIYSKKIKSVKDLKEGDKIAIPNNPTNAGRALKVLEKAGLIKTNPAKGYSPTLTDITSNPKKLNIIEVDPAAIIKLLPDFAAGITNSNYVQANHLNPAKDAIYAIAPDVNDSYNQPWINILVTKSSEADNATYKEVVKAYHSKAVYNLIKDKYKGVDVPAFK</sequence>
<evidence type="ECO:0000256" key="4">
    <source>
        <dbReference type="ARBA" id="ARBA00023139"/>
    </source>
</evidence>
<evidence type="ECO:0000256" key="5">
    <source>
        <dbReference type="ARBA" id="ARBA00023288"/>
    </source>
</evidence>
<keyword evidence="7" id="KW-1133">Transmembrane helix</keyword>
<dbReference type="PANTHER" id="PTHR30429:SF3">
    <property type="entry name" value="LIPOPROTEIN"/>
    <property type="match status" value="1"/>
</dbReference>
<comment type="caution">
    <text evidence="8">The sequence shown here is derived from an EMBL/GenBank/DDBJ whole genome shotgun (WGS) entry which is preliminary data.</text>
</comment>
<dbReference type="Proteomes" id="UP001438112">
    <property type="component" value="Unassembled WGS sequence"/>
</dbReference>
<dbReference type="Gene3D" id="3.40.190.10">
    <property type="entry name" value="Periplasmic binding protein-like II"/>
    <property type="match status" value="2"/>
</dbReference>
<keyword evidence="9" id="KW-1185">Reference proteome</keyword>
<dbReference type="PANTHER" id="PTHR30429">
    <property type="entry name" value="D-METHIONINE-BINDING LIPOPROTEIN METQ"/>
    <property type="match status" value="1"/>
</dbReference>
<keyword evidence="4" id="KW-0564">Palmitate</keyword>
<evidence type="ECO:0000313" key="8">
    <source>
        <dbReference type="EMBL" id="GAA6114392.1"/>
    </source>
</evidence>
<evidence type="ECO:0000256" key="3">
    <source>
        <dbReference type="ARBA" id="ARBA00023136"/>
    </source>
</evidence>
<organism evidence="8 9">
    <name type="scientific">Apilactobacillus apinorum</name>
    <dbReference type="NCBI Taxonomy" id="1218495"/>
    <lineage>
        <taxon>Bacteria</taxon>
        <taxon>Bacillati</taxon>
        <taxon>Bacillota</taxon>
        <taxon>Bacilli</taxon>
        <taxon>Lactobacillales</taxon>
        <taxon>Lactobacillaceae</taxon>
        <taxon>Apilactobacillus</taxon>
    </lineage>
</organism>
<feature type="transmembrane region" description="Helical" evidence="7">
    <location>
        <begin position="12"/>
        <end position="32"/>
    </location>
</feature>
<proteinExistence type="inferred from homology"/>
<dbReference type="RefSeq" id="WP_053949570.1">
    <property type="nucleotide sequence ID" value="NZ_BAABVV010000033.1"/>
</dbReference>
<comment type="similarity">
    <text evidence="6">Belongs to the nlpA lipoprotein family.</text>
</comment>
<comment type="subcellular location">
    <subcellularLocation>
        <location evidence="1">Membrane</location>
        <topology evidence="1">Lipid-anchor</topology>
    </subcellularLocation>
</comment>
<keyword evidence="5 6" id="KW-0449">Lipoprotein</keyword>
<dbReference type="PIRSF" id="PIRSF002854">
    <property type="entry name" value="MetQ"/>
    <property type="match status" value="1"/>
</dbReference>
<name>A0ABP9ZHX4_9LACO</name>
<evidence type="ECO:0000256" key="6">
    <source>
        <dbReference type="PIRNR" id="PIRNR002854"/>
    </source>
</evidence>
<keyword evidence="2" id="KW-0732">Signal</keyword>
<evidence type="ECO:0000256" key="1">
    <source>
        <dbReference type="ARBA" id="ARBA00004635"/>
    </source>
</evidence>
<keyword evidence="3 7" id="KW-0472">Membrane</keyword>
<dbReference type="InterPro" id="IPR004872">
    <property type="entry name" value="Lipoprotein_NlpA"/>
</dbReference>
<reference evidence="8 9" key="1">
    <citation type="submission" date="2024-03" db="EMBL/GenBank/DDBJ databases">
        <title>Inconsistent identification of Apilactobacillus kunkeei-related strains obtained by well-developed overall genome related indices.</title>
        <authorList>
            <person name="Maeno S."/>
            <person name="Endo A."/>
        </authorList>
    </citation>
    <scope>NUCLEOTIDE SEQUENCE [LARGE SCALE GENOMIC DNA]</scope>
    <source>
        <strain evidence="8 9">20H-10</strain>
    </source>
</reference>
<accession>A0ABP9ZHX4</accession>
<gene>
    <name evidence="8" type="ORF">AP20H10_07550</name>
</gene>